<reference evidence="1 2" key="1">
    <citation type="journal article" date="2011" name="Appl. Environ. Microbiol.">
        <title>Genomic and functional analyses of Rhodococcus equi phages ReqiPepy6, ReqiPoco6, ReqiPine5, and ReqiDocB7.</title>
        <authorList>
            <person name="Summer E.J."/>
            <person name="Liu M."/>
            <person name="Gill J.J."/>
            <person name="Grant M."/>
            <person name="Chan-Cortes T.N."/>
            <person name="Ferguson L."/>
            <person name="Janes C."/>
            <person name="Lange K."/>
            <person name="Bertoli M."/>
            <person name="Moore C."/>
            <person name="Orchard R.C."/>
            <person name="Cohen N."/>
            <person name="Young R."/>
        </authorList>
    </citation>
    <scope>NUCLEOTIDE SEQUENCE [LARGE SCALE GENOMIC DNA]</scope>
</reference>
<gene>
    <name evidence="1" type="ORF">Poco6gene051</name>
</gene>
<organism evidence="1 2">
    <name type="scientific">Rhodococcus phage ReqiPoco6</name>
    <dbReference type="NCBI Taxonomy" id="691964"/>
    <lineage>
        <taxon>Viruses</taxon>
        <taxon>Duplodnaviria</taxon>
        <taxon>Heunggongvirae</taxon>
        <taxon>Uroviricota</taxon>
        <taxon>Caudoviricetes</taxon>
        <taxon>Pepyhexavirus</taxon>
        <taxon>Pepyhexavirus poco6</taxon>
    </lineage>
</organism>
<evidence type="ECO:0000313" key="2">
    <source>
        <dbReference type="Proteomes" id="UP000001057"/>
    </source>
</evidence>
<dbReference type="EMBL" id="GU580942">
    <property type="protein sequence ID" value="ADD81049.1"/>
    <property type="molecule type" value="Genomic_DNA"/>
</dbReference>
<keyword evidence="2" id="KW-1185">Reference proteome</keyword>
<dbReference type="GeneID" id="18559761"/>
<dbReference type="RefSeq" id="YP_009012632.1">
    <property type="nucleotide sequence ID" value="NC_023694.1"/>
</dbReference>
<name>D4P7R9_9CAUD</name>
<accession>D4P7R9</accession>
<proteinExistence type="predicted"/>
<protein>
    <submittedName>
        <fullName evidence="1">Gp051</fullName>
    </submittedName>
</protein>
<dbReference type="KEGG" id="vg:18559761"/>
<sequence>MQKAALILSALSLATSVTTLAVILGGVKKLNDDIQDIRKKTNDAIGKMKAALVSLDFRI</sequence>
<evidence type="ECO:0000313" key="1">
    <source>
        <dbReference type="EMBL" id="ADD81049.1"/>
    </source>
</evidence>
<dbReference type="Proteomes" id="UP000001057">
    <property type="component" value="Segment"/>
</dbReference>